<dbReference type="InterPro" id="IPR004963">
    <property type="entry name" value="PAE/NOTUM"/>
</dbReference>
<accession>A0A7R9LMQ9</accession>
<protein>
    <submittedName>
        <fullName evidence="3">Uncharacterized protein</fullName>
    </submittedName>
</protein>
<feature type="region of interest" description="Disordered" evidence="2">
    <location>
        <begin position="63"/>
        <end position="90"/>
    </location>
</feature>
<reference evidence="3" key="1">
    <citation type="submission" date="2020-11" db="EMBL/GenBank/DDBJ databases">
        <authorList>
            <person name="Tran Van P."/>
        </authorList>
    </citation>
    <scope>NUCLEOTIDE SEQUENCE</scope>
</reference>
<comment type="similarity">
    <text evidence="1">Belongs to the pectinacetylesterase family. Notum subfamily.</text>
</comment>
<gene>
    <name evidence="3" type="ORF">ONB1V03_LOCUS4103</name>
</gene>
<feature type="region of interest" description="Disordered" evidence="2">
    <location>
        <begin position="223"/>
        <end position="278"/>
    </location>
</feature>
<evidence type="ECO:0000313" key="4">
    <source>
        <dbReference type="Proteomes" id="UP000728032"/>
    </source>
</evidence>
<proteinExistence type="inferred from homology"/>
<keyword evidence="4" id="KW-1185">Reference proteome</keyword>
<feature type="region of interest" description="Disordered" evidence="2">
    <location>
        <begin position="194"/>
        <end position="213"/>
    </location>
</feature>
<dbReference type="GO" id="GO:0016787">
    <property type="term" value="F:hydrolase activity"/>
    <property type="evidence" value="ECO:0007669"/>
    <property type="project" value="InterPro"/>
</dbReference>
<evidence type="ECO:0000313" key="3">
    <source>
        <dbReference type="EMBL" id="CAD7643384.1"/>
    </source>
</evidence>
<sequence>MLRHSVAGTGRQKFIQTVHSRSQYRLYAGAIRLGALTAIIASADIDSTGGYSSDDTARLTDISSTGAHQQTTTGAIDSPVDSSTGSSNSRPSMMDVLPLALLLVMGVVISTTCGKYTSSQSPTTTSTSAGIIGTAQASTSDSSAGALAAANLYDSSGDRDVPIVDSNGAHVDTGAKHRQLDSLSSSALIDTSMFSRQSSSASQPSSSQGSHHSTRLNALLTANQPSNRSPAPPPSPPPPPPPQQQPQHRHHYNHNHNKHFVLNSDSSSGGSSRHTGAEQHRNHYNNHAYQSDGTPTYYRPYYLSRQMLTNTSVTCNDGTVAGYYIRQNYASRRWIVFLEGGWYCFSALTCHQRWLKMRGLMTSAHWPEAKTGMCEHWYWRACVGR</sequence>
<feature type="compositionally biased region" description="Low complexity" evidence="2">
    <location>
        <begin position="194"/>
        <end position="211"/>
    </location>
</feature>
<dbReference type="AlphaFoldDB" id="A0A7R9LMQ9"/>
<feature type="compositionally biased region" description="Basic residues" evidence="2">
    <location>
        <begin position="247"/>
        <end position="259"/>
    </location>
</feature>
<evidence type="ECO:0000256" key="2">
    <source>
        <dbReference type="SAM" id="MobiDB-lite"/>
    </source>
</evidence>
<dbReference type="Proteomes" id="UP000728032">
    <property type="component" value="Unassembled WGS sequence"/>
</dbReference>
<dbReference type="OrthoDB" id="2015280at2759"/>
<feature type="compositionally biased region" description="Pro residues" evidence="2">
    <location>
        <begin position="230"/>
        <end position="244"/>
    </location>
</feature>
<evidence type="ECO:0000256" key="1">
    <source>
        <dbReference type="ARBA" id="ARBA00010213"/>
    </source>
</evidence>
<dbReference type="Pfam" id="PF03283">
    <property type="entry name" value="PAE"/>
    <property type="match status" value="1"/>
</dbReference>
<name>A0A7R9LMQ9_9ACAR</name>
<dbReference type="EMBL" id="CAJPVJ010001345">
    <property type="protein sequence ID" value="CAG2164552.1"/>
    <property type="molecule type" value="Genomic_DNA"/>
</dbReference>
<organism evidence="3">
    <name type="scientific">Oppiella nova</name>
    <dbReference type="NCBI Taxonomy" id="334625"/>
    <lineage>
        <taxon>Eukaryota</taxon>
        <taxon>Metazoa</taxon>
        <taxon>Ecdysozoa</taxon>
        <taxon>Arthropoda</taxon>
        <taxon>Chelicerata</taxon>
        <taxon>Arachnida</taxon>
        <taxon>Acari</taxon>
        <taxon>Acariformes</taxon>
        <taxon>Sarcoptiformes</taxon>
        <taxon>Oribatida</taxon>
        <taxon>Brachypylina</taxon>
        <taxon>Oppioidea</taxon>
        <taxon>Oppiidae</taxon>
        <taxon>Oppiella</taxon>
    </lineage>
</organism>
<dbReference type="EMBL" id="OC916170">
    <property type="protein sequence ID" value="CAD7643384.1"/>
    <property type="molecule type" value="Genomic_DNA"/>
</dbReference>